<dbReference type="Proteomes" id="UP000468828">
    <property type="component" value="Unassembled WGS sequence"/>
</dbReference>
<dbReference type="SUPFAM" id="SSF52200">
    <property type="entry name" value="Toll/Interleukin receptor TIR domain"/>
    <property type="match status" value="1"/>
</dbReference>
<dbReference type="InterPro" id="IPR013568">
    <property type="entry name" value="SEFIR_dom"/>
</dbReference>
<dbReference type="SUPFAM" id="SSF52540">
    <property type="entry name" value="P-loop containing nucleoside triphosphate hydrolases"/>
    <property type="match status" value="1"/>
</dbReference>
<dbReference type="SMART" id="SM00028">
    <property type="entry name" value="TPR"/>
    <property type="match status" value="6"/>
</dbReference>
<dbReference type="EMBL" id="JAAGWB010000024">
    <property type="protein sequence ID" value="NEN51353.1"/>
    <property type="molecule type" value="Genomic_DNA"/>
</dbReference>
<dbReference type="RefSeq" id="WP_163611039.1">
    <property type="nucleotide sequence ID" value="NZ_JAAGWB010000024.1"/>
</dbReference>
<evidence type="ECO:0000259" key="2">
    <source>
        <dbReference type="PROSITE" id="PS51534"/>
    </source>
</evidence>
<protein>
    <submittedName>
        <fullName evidence="3">CHAT domain-containing protein</fullName>
    </submittedName>
</protein>
<dbReference type="PANTHER" id="PTHR47691:SF3">
    <property type="entry name" value="HTH-TYPE TRANSCRIPTIONAL REGULATOR RV0890C-RELATED"/>
    <property type="match status" value="1"/>
</dbReference>
<dbReference type="Gene3D" id="3.40.50.300">
    <property type="entry name" value="P-loop containing nucleotide triphosphate hydrolases"/>
    <property type="match status" value="1"/>
</dbReference>
<organism evidence="3 5">
    <name type="scientific">Modestobacter muralis</name>
    <dbReference type="NCBI Taxonomy" id="1608614"/>
    <lineage>
        <taxon>Bacteria</taxon>
        <taxon>Bacillati</taxon>
        <taxon>Actinomycetota</taxon>
        <taxon>Actinomycetes</taxon>
        <taxon>Geodermatophilales</taxon>
        <taxon>Geodermatophilaceae</taxon>
        <taxon>Modestobacter</taxon>
    </lineage>
</organism>
<comment type="caution">
    <text evidence="3">The sequence shown here is derived from an EMBL/GenBank/DDBJ whole genome shotgun (WGS) entry which is preliminary data.</text>
</comment>
<evidence type="ECO:0000313" key="5">
    <source>
        <dbReference type="Proteomes" id="UP000468828"/>
    </source>
</evidence>
<dbReference type="InterPro" id="IPR041664">
    <property type="entry name" value="AAA_16"/>
</dbReference>
<gene>
    <name evidence="4" type="ORF">G3R41_10465</name>
    <name evidence="3" type="ORF">GCU67_09810</name>
</gene>
<evidence type="ECO:0000313" key="3">
    <source>
        <dbReference type="EMBL" id="NEK94465.1"/>
    </source>
</evidence>
<proteinExistence type="predicted"/>
<dbReference type="InterPro" id="IPR019734">
    <property type="entry name" value="TPR_rpt"/>
</dbReference>
<dbReference type="InterPro" id="IPR027417">
    <property type="entry name" value="P-loop_NTPase"/>
</dbReference>
<dbReference type="PROSITE" id="PS51534">
    <property type="entry name" value="SEFIR"/>
    <property type="match status" value="1"/>
</dbReference>
<feature type="region of interest" description="Disordered" evidence="1">
    <location>
        <begin position="542"/>
        <end position="563"/>
    </location>
</feature>
<dbReference type="Pfam" id="PF12770">
    <property type="entry name" value="CHAT"/>
    <property type="match status" value="1"/>
</dbReference>
<feature type="region of interest" description="Disordered" evidence="1">
    <location>
        <begin position="592"/>
        <end position="612"/>
    </location>
</feature>
<accession>A0A6P0EU16</accession>
<dbReference type="EMBL" id="JAAGWH010000022">
    <property type="protein sequence ID" value="NEK94465.1"/>
    <property type="molecule type" value="Genomic_DNA"/>
</dbReference>
<reference evidence="3 5" key="1">
    <citation type="submission" date="2020-01" db="EMBL/GenBank/DDBJ databases">
        <title>the WGS Modestobacter muralis CPCC 204518.</title>
        <authorList>
            <person name="Jiang Z."/>
        </authorList>
    </citation>
    <scope>NUCLEOTIDE SEQUENCE [LARGE SCALE GENOMIC DNA]</scope>
    <source>
        <strain evidence="3 5">DSM 100205</strain>
    </source>
</reference>
<evidence type="ECO:0000256" key="1">
    <source>
        <dbReference type="SAM" id="MobiDB-lite"/>
    </source>
</evidence>
<dbReference type="InterPro" id="IPR011990">
    <property type="entry name" value="TPR-like_helical_dom_sf"/>
</dbReference>
<evidence type="ECO:0000313" key="4">
    <source>
        <dbReference type="EMBL" id="NEN51353.1"/>
    </source>
</evidence>
<dbReference type="Pfam" id="PF08357">
    <property type="entry name" value="SEFIR"/>
    <property type="match status" value="1"/>
</dbReference>
<dbReference type="Gene3D" id="1.25.40.10">
    <property type="entry name" value="Tetratricopeptide repeat domain"/>
    <property type="match status" value="3"/>
</dbReference>
<dbReference type="InterPro" id="IPR035897">
    <property type="entry name" value="Toll_tir_struct_dom_sf"/>
</dbReference>
<dbReference type="Proteomes" id="UP000471152">
    <property type="component" value="Unassembled WGS sequence"/>
</dbReference>
<name>A0A6P0EU16_9ACTN</name>
<reference evidence="4 6" key="2">
    <citation type="submission" date="2020-02" db="EMBL/GenBank/DDBJ databases">
        <title>The WGS of Modestobacter muralis DSM 100205.</title>
        <authorList>
            <person name="Jiang Z."/>
        </authorList>
    </citation>
    <scope>NUCLEOTIDE SEQUENCE [LARGE SCALE GENOMIC DNA]</scope>
    <source>
        <strain evidence="4 6">DSM 100205</strain>
    </source>
</reference>
<dbReference type="Gene3D" id="3.40.50.10140">
    <property type="entry name" value="Toll/interleukin-1 receptor homology (TIR) domain"/>
    <property type="match status" value="1"/>
</dbReference>
<keyword evidence="5" id="KW-1185">Reference proteome</keyword>
<dbReference type="InterPro" id="IPR024983">
    <property type="entry name" value="CHAT_dom"/>
</dbReference>
<sequence>MDGEVAAGPAQGAGAPVRVFISYAHDSPEHEERVRDFWLFLRRNGLDAKIDLPAAEQRQDWPAWMSAQVREAEHVLVIASPAYAERAEDRAPDGAGLGVRWETKFLREILYRDDQEALQKVVPVVLPGGRREDLPDWVHPMTHTLYPVTAYTVAGAERLLRLLTRQPGEVEPPVGTVPVLAPRAGSTVSSDLSSAAGKAQAAADVGAATRHPSLGTRVVVELTGRPNGQVHSRVSVADAELSERTSQLPTSVIGVWQALEASPLVARARLAAAGRDLAQALFDPATARQIGKLVDLLPPRDRVEVDVMVDEATLDVPVELLVLPDAAGNDLGPLVLRPGVSLHRRVLFASGSPVVPSAGPVRVLAAVAAPEETRTTNPPLDVEGEMQALLDAVAPVAEQPGVGVRVLEVAGLPQITAALREAAQHGSPFHVLHLSAHGSSTSLELEDEDGNPVPVTATQLVDALRRAEVAVPVVVLSSCRGATEQLAGELLRRGADRVIAMQAAVSDTYATDLARALYAGLARNPGRPVGLALAEARINVDDDQQDRARRAQQRPGASAQRDTEAGAAQLLVLPEFGVPVLLAAGEDRPLVDPDLPPVSLPSAEQPASGKGARELPVGRLIGRRRQLRTALAVLRRTTHALETYGATAGVVLTGPGGIGKTALAGRVMARMRADGWAVAVHEGAWNPDALLAAAADGLDAAGLQPEAARLRDKRVDAADRLIEVAARLGDARLLLVFDDFEQNLTDGGQAFRDPSVDELFTQLCNAAQSGAVLVTCRYPLPDDDRWLARVEVPPLSTAELRRLLLRMSALRDLTGEEWQAVARTIGGHARLIEFVDALLRGGWPDLRDTAVKMKRLARQNNIDLRQPRAIEQALDEAVLLGAADILLEQLLALLTPAQSELLAQAAVCRAPLSVSDLLEVTAVAPADDLTEAPPVVGTDVERLIDLTLLTRLPAAGGGKEEVVVQPWAGQALTHSFADDAGRQERASDLHLRRFHEGRGRYEDLLDMPRHLAALGEYDAVATLAGEAFQMLGGSLQAGAYLAEVRPLVPAGERAAMLLADLEMRALITTGNVSAARRLAEGVQQEAMKRAEADPANIGWQRDLSISHIKLGDLARAGDLTAAGEHYRAALAITERLAEADPANIGWQRDLGVSRTSLGDLAEATRDLPAAAEHYRAALAIDQRLAEADPANTEWQRDLSIDRSKLGHLAQKTGDLPAAGEHYRAALAIRQRLADADPANTEWQRDLGISHTSLGNLAQATGNLPAAGEHYRAALAIDQRLADADPANTEWQRDLGIDRSKLGNLAQMTGDLPAAGEYYRAALAIRQRLADADPANTEWQRDLGVSHTSLGHLAQATGDLPAAGEHYRAALAITERLVEADPANPDWQQGLAVSQASLGVLAQAVGNLAEAEVKYRAALTAAERARNTEVSAAMSRALADALIAGGRLVEGLPYAVAAWRVLRGAEKVVAVLAEARWLLGEKEFIRLLSEQLEADELTEVLAAAVPSVESGEGSPAV</sequence>
<dbReference type="Pfam" id="PF13191">
    <property type="entry name" value="AAA_16"/>
    <property type="match status" value="1"/>
</dbReference>
<dbReference type="PANTHER" id="PTHR47691">
    <property type="entry name" value="REGULATOR-RELATED"/>
    <property type="match status" value="1"/>
</dbReference>
<evidence type="ECO:0000313" key="6">
    <source>
        <dbReference type="Proteomes" id="UP000471152"/>
    </source>
</evidence>
<dbReference type="SUPFAM" id="SSF48452">
    <property type="entry name" value="TPR-like"/>
    <property type="match status" value="1"/>
</dbReference>
<feature type="domain" description="SEFIR" evidence="2">
    <location>
        <begin position="16"/>
        <end position="155"/>
    </location>
</feature>